<reference evidence="2 3" key="1">
    <citation type="submission" date="2020-02" db="EMBL/GenBank/DDBJ databases">
        <title>A chromosome-scale genome assembly of the black bullhead catfish (Ameiurus melas).</title>
        <authorList>
            <person name="Wen M."/>
            <person name="Zham M."/>
            <person name="Cabau C."/>
            <person name="Klopp C."/>
            <person name="Donnadieu C."/>
            <person name="Roques C."/>
            <person name="Bouchez O."/>
            <person name="Lampietro C."/>
            <person name="Jouanno E."/>
            <person name="Herpin A."/>
            <person name="Louis A."/>
            <person name="Berthelot C."/>
            <person name="Parey E."/>
            <person name="Roest-Crollius H."/>
            <person name="Braasch I."/>
            <person name="Postlethwait J."/>
            <person name="Robinson-Rechavi M."/>
            <person name="Echchiki A."/>
            <person name="Begum T."/>
            <person name="Montfort J."/>
            <person name="Schartl M."/>
            <person name="Bobe J."/>
            <person name="Guiguen Y."/>
        </authorList>
    </citation>
    <scope>NUCLEOTIDE SEQUENCE [LARGE SCALE GENOMIC DNA]</scope>
    <source>
        <strain evidence="2">M_S1</strain>
        <tissue evidence="2">Blood</tissue>
    </source>
</reference>
<dbReference type="Proteomes" id="UP000593565">
    <property type="component" value="Unassembled WGS sequence"/>
</dbReference>
<protein>
    <submittedName>
        <fullName evidence="2">Uncharacterized protein</fullName>
    </submittedName>
</protein>
<feature type="region of interest" description="Disordered" evidence="1">
    <location>
        <begin position="27"/>
        <end position="74"/>
    </location>
</feature>
<accession>A0A7J5ZQZ5</accession>
<comment type="caution">
    <text evidence="2">The sequence shown here is derived from an EMBL/GenBank/DDBJ whole genome shotgun (WGS) entry which is preliminary data.</text>
</comment>
<keyword evidence="3" id="KW-1185">Reference proteome</keyword>
<sequence length="74" mass="8529">MNVVIISPDEFNQQKTSQYFYIHRNLKGNGGNGNKSRLREQPQWHDADRSVSRILPRPSLSSQPRLVRTSVPPK</sequence>
<evidence type="ECO:0000256" key="1">
    <source>
        <dbReference type="SAM" id="MobiDB-lite"/>
    </source>
</evidence>
<evidence type="ECO:0000313" key="2">
    <source>
        <dbReference type="EMBL" id="KAF4073015.1"/>
    </source>
</evidence>
<evidence type="ECO:0000313" key="3">
    <source>
        <dbReference type="Proteomes" id="UP000593565"/>
    </source>
</evidence>
<organism evidence="2 3">
    <name type="scientific">Ameiurus melas</name>
    <name type="common">Black bullhead</name>
    <name type="synonym">Silurus melas</name>
    <dbReference type="NCBI Taxonomy" id="219545"/>
    <lineage>
        <taxon>Eukaryota</taxon>
        <taxon>Metazoa</taxon>
        <taxon>Chordata</taxon>
        <taxon>Craniata</taxon>
        <taxon>Vertebrata</taxon>
        <taxon>Euteleostomi</taxon>
        <taxon>Actinopterygii</taxon>
        <taxon>Neopterygii</taxon>
        <taxon>Teleostei</taxon>
        <taxon>Ostariophysi</taxon>
        <taxon>Siluriformes</taxon>
        <taxon>Ictaluridae</taxon>
        <taxon>Ameiurus</taxon>
    </lineage>
</organism>
<proteinExistence type="predicted"/>
<feature type="compositionally biased region" description="Basic and acidic residues" evidence="1">
    <location>
        <begin position="37"/>
        <end position="51"/>
    </location>
</feature>
<gene>
    <name evidence="2" type="ORF">AMELA_G00253930</name>
</gene>
<name>A0A7J5ZQZ5_AMEME</name>
<dbReference type="AlphaFoldDB" id="A0A7J5ZQZ5"/>
<dbReference type="EMBL" id="JAAGNN010000024">
    <property type="protein sequence ID" value="KAF4073015.1"/>
    <property type="molecule type" value="Genomic_DNA"/>
</dbReference>